<name>A0A6N3EY81_9CLOT</name>
<protein>
    <submittedName>
        <fullName evidence="1">Uncharacterized protein</fullName>
    </submittedName>
</protein>
<dbReference type="EMBL" id="CACRTV010000057">
    <property type="protein sequence ID" value="VYU44653.1"/>
    <property type="molecule type" value="Genomic_DNA"/>
</dbReference>
<gene>
    <name evidence="1" type="ORF">CPLFYP93_02301</name>
</gene>
<accession>A0A6N3EY81</accession>
<dbReference type="RefSeq" id="WP_156561671.1">
    <property type="nucleotide sequence ID" value="NZ_CACRTV010000057.1"/>
</dbReference>
<proteinExistence type="predicted"/>
<organism evidence="1">
    <name type="scientific">Clostridium paraputrificum</name>
    <dbReference type="NCBI Taxonomy" id="29363"/>
    <lineage>
        <taxon>Bacteria</taxon>
        <taxon>Bacillati</taxon>
        <taxon>Bacillota</taxon>
        <taxon>Clostridia</taxon>
        <taxon>Eubacteriales</taxon>
        <taxon>Clostridiaceae</taxon>
        <taxon>Clostridium</taxon>
    </lineage>
</organism>
<dbReference type="AlphaFoldDB" id="A0A6N3EY81"/>
<sequence>METFGIHTRLCYLIKRSNGLDWVKRKQYLMKKFEFTEDVVNKVYRYPIESMLQKYNLETCLERIDKLEKKKEQEEMMNLALLSSMARKVNSIISL</sequence>
<evidence type="ECO:0000313" key="1">
    <source>
        <dbReference type="EMBL" id="VYU44653.1"/>
    </source>
</evidence>
<reference evidence="1" key="1">
    <citation type="submission" date="2019-11" db="EMBL/GenBank/DDBJ databases">
        <authorList>
            <person name="Feng L."/>
        </authorList>
    </citation>
    <scope>NUCLEOTIDE SEQUENCE</scope>
    <source>
        <strain evidence="1">CParaputrificumLFYP93</strain>
    </source>
</reference>